<evidence type="ECO:0008006" key="8">
    <source>
        <dbReference type="Google" id="ProtNLM"/>
    </source>
</evidence>
<evidence type="ECO:0000313" key="6">
    <source>
        <dbReference type="EMBL" id="SQH73780.1"/>
    </source>
</evidence>
<feature type="domain" description="Type VI secretion system TssR-like second" evidence="3">
    <location>
        <begin position="147"/>
        <end position="231"/>
    </location>
</feature>
<evidence type="ECO:0000259" key="5">
    <source>
        <dbReference type="Pfam" id="PF20782"/>
    </source>
</evidence>
<organism evidence="6 7">
    <name type="scientific">Porphyromonas crevioricanis</name>
    <dbReference type="NCBI Taxonomy" id="393921"/>
    <lineage>
        <taxon>Bacteria</taxon>
        <taxon>Pseudomonadati</taxon>
        <taxon>Bacteroidota</taxon>
        <taxon>Bacteroidia</taxon>
        <taxon>Bacteroidales</taxon>
        <taxon>Porphyromonadaceae</taxon>
        <taxon>Porphyromonas</taxon>
    </lineage>
</organism>
<dbReference type="InterPro" id="IPR049360">
    <property type="entry name" value="T6SS_TssR-like_VWA"/>
</dbReference>
<accession>A0A2X4PLT5</accession>
<dbReference type="PROSITE" id="PS51257">
    <property type="entry name" value="PROKAR_LIPOPROTEIN"/>
    <property type="match status" value="1"/>
</dbReference>
<name>A0A2X4PLT5_9PORP</name>
<dbReference type="InterPro" id="IPR040530">
    <property type="entry name" value="T6SS_TssR-like_N"/>
</dbReference>
<dbReference type="InterPro" id="IPR049359">
    <property type="entry name" value="T6SS_TssR-like_dom_2"/>
</dbReference>
<dbReference type="RefSeq" id="WP_023938944.1">
    <property type="nucleotide sequence ID" value="NZ_FUXH01000021.1"/>
</dbReference>
<dbReference type="InterPro" id="IPR049358">
    <property type="entry name" value="T6SS_TssR-like_C"/>
</dbReference>
<gene>
    <name evidence="6" type="ORF">NCTC12858_01647</name>
</gene>
<feature type="domain" description="Type VI secretion system TssR-like VWA" evidence="5">
    <location>
        <begin position="289"/>
        <end position="586"/>
    </location>
</feature>
<evidence type="ECO:0000313" key="7">
    <source>
        <dbReference type="Proteomes" id="UP000249300"/>
    </source>
</evidence>
<dbReference type="Pfam" id="PF20781">
    <property type="entry name" value="TssR_C"/>
    <property type="match status" value="1"/>
</dbReference>
<dbReference type="Pfam" id="PF20782">
    <property type="entry name" value="TssR_VWA"/>
    <property type="match status" value="1"/>
</dbReference>
<feature type="domain" description="Type VI secretion system TssR-like N-terminal barrel" evidence="2">
    <location>
        <begin position="31"/>
        <end position="132"/>
    </location>
</feature>
<evidence type="ECO:0000259" key="3">
    <source>
        <dbReference type="Pfam" id="PF20780"/>
    </source>
</evidence>
<feature type="region of interest" description="Disordered" evidence="1">
    <location>
        <begin position="676"/>
        <end position="699"/>
    </location>
</feature>
<proteinExistence type="predicted"/>
<dbReference type="Proteomes" id="UP000249300">
    <property type="component" value="Chromosome 1"/>
</dbReference>
<protein>
    <recommendedName>
        <fullName evidence="8">Lipoprotein</fullName>
    </recommendedName>
</protein>
<dbReference type="Pfam" id="PF20780">
    <property type="entry name" value="TssR_M"/>
    <property type="match status" value="1"/>
</dbReference>
<keyword evidence="7" id="KW-1185">Reference proteome</keyword>
<sequence>MNDINKKTIGFGLIFLLLMGCTPVNRFTKIKRTPNEYTRNYCCGDIAVSRSVEKRSPWIVYSDRSNNPTYYNPGGKVQLKTASYLEPFLVIGRKGDFLRLIKYSPDILENGKLKNRKQAEYYGWIHQDNLILSSHATTNIATGRTIKMISMFKDVTPLASTKSYFSSDSVIIFKEPELLTPIAKVPFQTPLYLAKRSVDDTKSFIIGKERIIPDSAATMVSGWLSSSLLMPFGEILYMDYSMVPVSRYSVYNQFGAEHYIPNEDIRKLAHSNSSLPFTGMHAVSSILQGDSVSSVQTTLTVPMIDNSRNFVYSLSGKPITYTQVQGLKESLKQINIVFVFAGQKPVYDKFEMLVSSIQGLSAVLKQKRGYSYKVGAVIGFAGNDEQFPSEISLNSDIDSVLGKFEGYADSKGQMDPKLNEDAWNGLRKATQLLAPYRMENNVIVLIGENGNTQEQVDHSIIESLVQNNCRILGYQIYSDTGDSFNNFVLQVEDMIDRSAKQLSLNKKDILVHSEQLRLFNQFIERTENIYSLDFPKSSMQQGWIVFPRKKEQLPQDLLIATTDSLIREIEKDNDNVLAHLNKAFQETGQGRTRLNSYWLDLNGLSKEYSVPTKDFVPLAHMKPGTSYPLTLETSTADLSKGNYILLLSETELSRLRGFINDLTRLRVDYKYTGKSSLKKGKSKTCPTPPQEKSALGEKPTTPPIYLNTSAVRKGMIKAYCKWIQDEKIYPLSKRNILSLSLSQAQQQAFTMPSFHPVLKSLKVRELRKKKIFPDAELDELLDYFLKKRKELEEAITPDNRIEVNGEIYYKIEATKMP</sequence>
<reference evidence="6 7" key="1">
    <citation type="submission" date="2018-06" db="EMBL/GenBank/DDBJ databases">
        <authorList>
            <consortium name="Pathogen Informatics"/>
            <person name="Doyle S."/>
        </authorList>
    </citation>
    <scope>NUCLEOTIDE SEQUENCE [LARGE SCALE GENOMIC DNA]</scope>
    <source>
        <strain evidence="6 7">NCTC12858</strain>
    </source>
</reference>
<evidence type="ECO:0000259" key="2">
    <source>
        <dbReference type="Pfam" id="PF17643"/>
    </source>
</evidence>
<feature type="domain" description="Type VI secretion system TssR-like C-terminal" evidence="4">
    <location>
        <begin position="642"/>
        <end position="817"/>
    </location>
</feature>
<dbReference type="KEGG" id="pcre:NCTC12858_01647"/>
<dbReference type="EMBL" id="LS483447">
    <property type="protein sequence ID" value="SQH73780.1"/>
    <property type="molecule type" value="Genomic_DNA"/>
</dbReference>
<dbReference type="Pfam" id="PF17643">
    <property type="entry name" value="TssR"/>
    <property type="match status" value="1"/>
</dbReference>
<evidence type="ECO:0000259" key="4">
    <source>
        <dbReference type="Pfam" id="PF20781"/>
    </source>
</evidence>
<evidence type="ECO:0000256" key="1">
    <source>
        <dbReference type="SAM" id="MobiDB-lite"/>
    </source>
</evidence>
<dbReference type="AlphaFoldDB" id="A0A2X4PLT5"/>